<sequence>MVVHPPFPGELSFAGVRGATQMLVEGFSDFRVTPGPFLYADNMIAARLTVTGTHTGPYMGIPPTGKKIQAVAHTHYRLHEGKIAELWDCTDALSLLQQLGVLPPMP</sequence>
<dbReference type="GO" id="GO:0030638">
    <property type="term" value="P:polyketide metabolic process"/>
    <property type="evidence" value="ECO:0007669"/>
    <property type="project" value="InterPro"/>
</dbReference>
<reference evidence="2" key="1">
    <citation type="submission" date="2016-10" db="EMBL/GenBank/DDBJ databases">
        <authorList>
            <person name="Varghese N."/>
            <person name="Submissions S."/>
        </authorList>
    </citation>
    <scope>NUCLEOTIDE SEQUENCE [LARGE SCALE GENOMIC DNA]</scope>
    <source>
        <strain evidence="2">DSM 16858</strain>
    </source>
</reference>
<evidence type="ECO:0000313" key="2">
    <source>
        <dbReference type="Proteomes" id="UP000199181"/>
    </source>
</evidence>
<proteinExistence type="predicted"/>
<keyword evidence="2" id="KW-1185">Reference proteome</keyword>
<dbReference type="AlphaFoldDB" id="A0A1I0AT92"/>
<dbReference type="InterPro" id="IPR009959">
    <property type="entry name" value="Cyclase_SnoaL-like"/>
</dbReference>
<evidence type="ECO:0000313" key="1">
    <source>
        <dbReference type="EMBL" id="SES97566.1"/>
    </source>
</evidence>
<accession>A0A1I0AT92</accession>
<dbReference type="Gene3D" id="3.10.450.50">
    <property type="match status" value="1"/>
</dbReference>
<name>A0A1I0AT92_9BACT</name>
<dbReference type="Pfam" id="PF07366">
    <property type="entry name" value="SnoaL"/>
    <property type="match status" value="1"/>
</dbReference>
<gene>
    <name evidence="1" type="ORF">SAMN05443639_101800</name>
</gene>
<dbReference type="SUPFAM" id="SSF54427">
    <property type="entry name" value="NTF2-like"/>
    <property type="match status" value="1"/>
</dbReference>
<dbReference type="PANTHER" id="PTHR38436:SF1">
    <property type="entry name" value="ESTER CYCLASE"/>
    <property type="match status" value="1"/>
</dbReference>
<dbReference type="PANTHER" id="PTHR38436">
    <property type="entry name" value="POLYKETIDE CYCLASE SNOAL-LIKE DOMAIN"/>
    <property type="match status" value="1"/>
</dbReference>
<dbReference type="Proteomes" id="UP000199181">
    <property type="component" value="Unassembled WGS sequence"/>
</dbReference>
<dbReference type="EMBL" id="FOIJ01000001">
    <property type="protein sequence ID" value="SES97566.1"/>
    <property type="molecule type" value="Genomic_DNA"/>
</dbReference>
<dbReference type="InterPro" id="IPR032710">
    <property type="entry name" value="NTF2-like_dom_sf"/>
</dbReference>
<protein>
    <submittedName>
        <fullName evidence="1">Predicted ester cyclase</fullName>
    </submittedName>
</protein>
<organism evidence="1 2">
    <name type="scientific">Stigmatella erecta</name>
    <dbReference type="NCBI Taxonomy" id="83460"/>
    <lineage>
        <taxon>Bacteria</taxon>
        <taxon>Pseudomonadati</taxon>
        <taxon>Myxococcota</taxon>
        <taxon>Myxococcia</taxon>
        <taxon>Myxococcales</taxon>
        <taxon>Cystobacterineae</taxon>
        <taxon>Archangiaceae</taxon>
        <taxon>Stigmatella</taxon>
    </lineage>
</organism>